<accession>A0ACC6MLV1</accession>
<sequence>MTDIDTRAQLTERRLELLRRRLDERGLTATPAPVDDAPAMSEGQLRMWFVHAADPSRALLNVCLSYRITGAVDTDRLHEAVDAVAVRHPVLRTTYRTASADDGSTGLPVPTVHPDLRPGWAEHDLSELSERARRLRLEVLAQREFSAPFDLNAESPLRISVIRISATELVLLLVAHHIAWDDGSWEVFFADLTRAYQGDPLAPGRAWAPPPVNDDADVAYWRAVMADPPEPLELPGPTGSAVPTSWRSRRTTRHLGADVAARVSAMAADAGATPYTVLLAVFGTLVHRYSHVDDFLVATPVLNRTADAEDIIGYFGNTVALRLRPQAAMTFTELLDQSRDTVIGAFAHQRVGLERMVRELNPDRRHGAERMTRVSFGFRGPDRYGFTPPGVSCERADLRAHLTHLPLGIMVEFSADEIVVELEYLVEIIEPQLAEQLIDHYLVLLDSALARPDSSLRELDLMSDADREWLREMTHGPAFDTSPATIVDLVEAQVARTPEATAVVYEGRHYSYRELNEHANQVAHWLISHEIGTEDRVAVLLDKSPELVVTALGVLKAGAVYLPIDPTYPQDRLDFILGDCDAKLAVREPVTGIEDLPTHNPTDADRVRPLCPANTAYLIYTSGSTGLPKGVPVPHRPVAEYFVWFKHDYQVDAADRLLQVASPSFDVSIAEVFGTLACGARLVIHRPDGLRDIGYLTDLLRDKGITAMHFVPSLLGLFLSLPGVNQWRTLQRVPIGGEALPGEVADKFHATFDALLHNFYGPTETVINATRYKVEGRQGTRIVPIGKPKINTAIHLLDDALRPVPPGSIGEIYIGGTHLAHGYHRRPGLTAERFVADPFIPGARLYRTGDLARRNADGDVEFVGRADEQVKIRGFRIELGDVAAAITVDPSVGQAVVVVSDLPGLGKSLVGYLTPADGSAVDVDRIRARVAAALPEYMTPAAYVVVDEIPITAHGKIDRAGLPEPEILAASEFREPADGTETQVAQLFAELLGHDRVGADDSFFDLGGHSLLATKLVAEVRARCGADVGVRDIFELDTVARLAEHIDFLAADDRGARPRLVAQPQDGPAPLSSSQLRSWFGYRIEGANPVNNIPFAARLSGPCDVDALVAALHDVVERHAILRTTYREIDGTPYQVVNDMTPHFVVRRARGDGEDWLRGELAREQRYAFDLEQDWPIRAAVLGVEAERGPELVVSLVIHHIAGDHWSGGVLFTDLVTAYRGRSAGRQPDWAPLPVQYTDYGAWQAQLLSDEAGIVAPQREYWAGQLADAPIESGLPLDHPRPRLPSGTGDAVEFTITASTRAALAQLCRDLGITEFMALQAAVAVVLAKAGGGSDIPMGTPVAGRSEAELAELVGFFVNFVVLRNDLRGNPTLREILVRARETALSAYSNADVPFEQVVEVVNPPRSLARNPLFQVVVHVREQLPQQQMIDDRTSFTALEPSFDMAQADLSLNFFAADTHADTGAGYRGHVIYRPELYDRATIERLAGWLDRIVTAFAEHPDRRLGDVEIITAEEKQRIVTDWAAGANRVYVLDDALAPVPVGVLGDVYLGGTEFTGDKLVADPFSSRDGARLYRTGDRGRWDDDGRLHLVAATVPGDADVVTSAPATEWEEPRTATEHALAALLTELLGAEDVGRHDDFFGLGGDSVLAVQLAARARDAGLDLTARMVFEHPALAELAAALDSGPVADPQPDDVHHEPMSASGLSERELAALTASWSGGGPEAPR</sequence>
<keyword evidence="2" id="KW-1185">Reference proteome</keyword>
<evidence type="ECO:0000313" key="2">
    <source>
        <dbReference type="Proteomes" id="UP001289645"/>
    </source>
</evidence>
<dbReference type="EMBL" id="JAOXLN010000025">
    <property type="protein sequence ID" value="MDZ5087959.1"/>
    <property type="molecule type" value="Genomic_DNA"/>
</dbReference>
<organism evidence="1 2">
    <name type="scientific">Mycolicibacterium parafortuitum</name>
    <name type="common">Mycobacterium parafortuitum</name>
    <dbReference type="NCBI Taxonomy" id="39692"/>
    <lineage>
        <taxon>Bacteria</taxon>
        <taxon>Bacillati</taxon>
        <taxon>Actinomycetota</taxon>
        <taxon>Actinomycetes</taxon>
        <taxon>Mycobacteriales</taxon>
        <taxon>Mycobacteriaceae</taxon>
        <taxon>Mycolicibacterium</taxon>
    </lineage>
</organism>
<name>A0ACC6MLV1_MYCPF</name>
<reference evidence="1 2" key="1">
    <citation type="journal article" date="2021" name="Chemosphere">
        <title>Bioballs carrying a syntrophic Rhodococcus and Mycolicibacterium consortium for simultaneous sorption and biodegradation of fuel oil in contaminated freshwater.</title>
        <authorList>
            <person name="Naloka K."/>
            <person name="Polrit D."/>
            <person name="Muangchinda C."/>
            <person name="Thoetkiattikul H."/>
            <person name="Pinyakong O."/>
        </authorList>
    </citation>
    <scope>NUCLEOTIDE SEQUENCE [LARGE SCALE GENOMIC DNA]</scope>
    <source>
        <strain evidence="1 2">J101</strain>
    </source>
</reference>
<evidence type="ECO:0000313" key="1">
    <source>
        <dbReference type="EMBL" id="MDZ5087959.1"/>
    </source>
</evidence>
<proteinExistence type="predicted"/>
<dbReference type="Proteomes" id="UP001289645">
    <property type="component" value="Unassembled WGS sequence"/>
</dbReference>
<gene>
    <name evidence="1" type="ORF">OHX15_21415</name>
</gene>
<comment type="caution">
    <text evidence="1">The sequence shown here is derived from an EMBL/GenBank/DDBJ whole genome shotgun (WGS) entry which is preliminary data.</text>
</comment>
<protein>
    <submittedName>
        <fullName evidence="1">Non-ribosomal peptide synthetase</fullName>
    </submittedName>
</protein>